<keyword evidence="2" id="KW-0862">Zinc</keyword>
<feature type="region of interest" description="Disordered" evidence="3">
    <location>
        <begin position="949"/>
        <end position="976"/>
    </location>
</feature>
<feature type="compositionally biased region" description="Basic and acidic residues" evidence="3">
    <location>
        <begin position="483"/>
        <end position="496"/>
    </location>
</feature>
<dbReference type="PROSITE" id="PS51319">
    <property type="entry name" value="TFIIS_N"/>
    <property type="match status" value="1"/>
</dbReference>
<dbReference type="GO" id="GO:0000785">
    <property type="term" value="C:chromatin"/>
    <property type="evidence" value="ECO:0007669"/>
    <property type="project" value="TreeGrafter"/>
</dbReference>
<feature type="region of interest" description="Disordered" evidence="3">
    <location>
        <begin position="229"/>
        <end position="648"/>
    </location>
</feature>
<keyword evidence="1" id="KW-0539">Nucleus</keyword>
<dbReference type="InterPro" id="IPR000571">
    <property type="entry name" value="Znf_CCCH"/>
</dbReference>
<feature type="compositionally biased region" description="Basic and acidic residues" evidence="3">
    <location>
        <begin position="229"/>
        <end position="269"/>
    </location>
</feature>
<comment type="subcellular location">
    <subcellularLocation>
        <location evidence="1">Nucleus</location>
    </subcellularLocation>
</comment>
<feature type="compositionally biased region" description="Basic and acidic residues" evidence="3">
    <location>
        <begin position="310"/>
        <end position="329"/>
    </location>
</feature>
<evidence type="ECO:0008006" key="8">
    <source>
        <dbReference type="Google" id="ProtNLM"/>
    </source>
</evidence>
<protein>
    <recommendedName>
        <fullName evidence="8">Serine/threonine-protein phosphatase 1 regulatory subunit 10</fullName>
    </recommendedName>
</protein>
<accession>A0AAR5PK03</accession>
<dbReference type="GO" id="GO:0072357">
    <property type="term" value="C:PTW/PP1 phosphatase complex"/>
    <property type="evidence" value="ECO:0007669"/>
    <property type="project" value="TreeGrafter"/>
</dbReference>
<evidence type="ECO:0000259" key="5">
    <source>
        <dbReference type="PROSITE" id="PS51319"/>
    </source>
</evidence>
<feature type="compositionally biased region" description="Basic and acidic residues" evidence="3">
    <location>
        <begin position="391"/>
        <end position="410"/>
    </location>
</feature>
<keyword evidence="7" id="KW-1185">Reference proteome</keyword>
<feature type="compositionally biased region" description="Acidic residues" evidence="3">
    <location>
        <begin position="596"/>
        <end position="605"/>
    </location>
</feature>
<dbReference type="GO" id="GO:0008157">
    <property type="term" value="F:protein phosphatase 1 binding"/>
    <property type="evidence" value="ECO:0007669"/>
    <property type="project" value="TreeGrafter"/>
</dbReference>
<feature type="zinc finger region" description="C3H1-type" evidence="2">
    <location>
        <begin position="972"/>
        <end position="997"/>
    </location>
</feature>
<evidence type="ECO:0000313" key="6">
    <source>
        <dbReference type="EnsemblMetazoa" id="XP_019761368.1"/>
    </source>
</evidence>
<evidence type="ECO:0000256" key="3">
    <source>
        <dbReference type="SAM" id="MobiDB-lite"/>
    </source>
</evidence>
<dbReference type="GeneID" id="109538547"/>
<reference evidence="7" key="1">
    <citation type="journal article" date="2013" name="Genome Biol.">
        <title>Draft genome of the mountain pine beetle, Dendroctonus ponderosae Hopkins, a major forest pest.</title>
        <authorList>
            <person name="Keeling C.I."/>
            <person name="Yuen M.M."/>
            <person name="Liao N.Y."/>
            <person name="Docking T.R."/>
            <person name="Chan S.K."/>
            <person name="Taylor G.A."/>
            <person name="Palmquist D.L."/>
            <person name="Jackman S.D."/>
            <person name="Nguyen A."/>
            <person name="Li M."/>
            <person name="Henderson H."/>
            <person name="Janes J.K."/>
            <person name="Zhao Y."/>
            <person name="Pandoh P."/>
            <person name="Moore R."/>
            <person name="Sperling F.A."/>
            <person name="Huber D.P."/>
            <person name="Birol I."/>
            <person name="Jones S.J."/>
            <person name="Bohlmann J."/>
        </authorList>
    </citation>
    <scope>NUCLEOTIDE SEQUENCE</scope>
</reference>
<dbReference type="PANTHER" id="PTHR46557:SF1">
    <property type="entry name" value="SERINE_THREONINE-PROTEIN PHOSPHATASE 1 REGULATORY SUBUNIT 10"/>
    <property type="match status" value="1"/>
</dbReference>
<keyword evidence="2" id="KW-0863">Zinc-finger</keyword>
<dbReference type="Gene3D" id="1.20.930.10">
    <property type="entry name" value="Conserved domain common to transcription factors TFIIS, elongin A, CRSP70"/>
    <property type="match status" value="1"/>
</dbReference>
<feature type="domain" description="C3H1-type" evidence="4">
    <location>
        <begin position="972"/>
        <end position="997"/>
    </location>
</feature>
<feature type="compositionally biased region" description="Polar residues" evidence="3">
    <location>
        <begin position="545"/>
        <end position="554"/>
    </location>
</feature>
<evidence type="ECO:0000259" key="4">
    <source>
        <dbReference type="PROSITE" id="PS50103"/>
    </source>
</evidence>
<dbReference type="AlphaFoldDB" id="A0AAR5PK03"/>
<feature type="compositionally biased region" description="Basic and acidic residues" evidence="3">
    <location>
        <begin position="284"/>
        <end position="293"/>
    </location>
</feature>
<dbReference type="KEGG" id="dpa:109538547"/>
<dbReference type="SUPFAM" id="SSF47676">
    <property type="entry name" value="Conserved domain common to transcription factors TFIIS, elongin A, CRSP70"/>
    <property type="match status" value="1"/>
</dbReference>
<dbReference type="Proteomes" id="UP000019118">
    <property type="component" value="Unassembled WGS sequence"/>
</dbReference>
<dbReference type="InterPro" id="IPR035441">
    <property type="entry name" value="TFIIS/LEDGF_dom_sf"/>
</dbReference>
<dbReference type="EnsemblMetazoa" id="XM_019905809.1">
    <property type="protein sequence ID" value="XP_019761368.1"/>
    <property type="gene ID" value="LOC109538547"/>
</dbReference>
<proteinExistence type="predicted"/>
<feature type="compositionally biased region" description="Low complexity" evidence="3">
    <location>
        <begin position="295"/>
        <end position="309"/>
    </location>
</feature>
<feature type="compositionally biased region" description="Low complexity" evidence="3">
    <location>
        <begin position="331"/>
        <end position="342"/>
    </location>
</feature>
<evidence type="ECO:0000256" key="2">
    <source>
        <dbReference type="PROSITE-ProRule" id="PRU00723"/>
    </source>
</evidence>
<dbReference type="GO" id="GO:0008270">
    <property type="term" value="F:zinc ion binding"/>
    <property type="evidence" value="ECO:0007669"/>
    <property type="project" value="UniProtKB-KW"/>
</dbReference>
<organism evidence="6 7">
    <name type="scientific">Dendroctonus ponderosae</name>
    <name type="common">Mountain pine beetle</name>
    <dbReference type="NCBI Taxonomy" id="77166"/>
    <lineage>
        <taxon>Eukaryota</taxon>
        <taxon>Metazoa</taxon>
        <taxon>Ecdysozoa</taxon>
        <taxon>Arthropoda</taxon>
        <taxon>Hexapoda</taxon>
        <taxon>Insecta</taxon>
        <taxon>Pterygota</taxon>
        <taxon>Neoptera</taxon>
        <taxon>Endopterygota</taxon>
        <taxon>Coleoptera</taxon>
        <taxon>Polyphaga</taxon>
        <taxon>Cucujiformia</taxon>
        <taxon>Curculionidae</taxon>
        <taxon>Scolytinae</taxon>
        <taxon>Dendroctonus</taxon>
    </lineage>
</organism>
<feature type="compositionally biased region" description="Basic residues" evidence="3">
    <location>
        <begin position="531"/>
        <end position="540"/>
    </location>
</feature>
<dbReference type="PROSITE" id="PS50103">
    <property type="entry name" value="ZF_C3H1"/>
    <property type="match status" value="1"/>
</dbReference>
<evidence type="ECO:0000256" key="1">
    <source>
        <dbReference type="PROSITE-ProRule" id="PRU00649"/>
    </source>
</evidence>
<dbReference type="PANTHER" id="PTHR46557">
    <property type="entry name" value="SERINE/THREONINE-PROTEIN PHOSPHATASE 1 REGULATORY SUBUNIT 10-RELATED"/>
    <property type="match status" value="1"/>
</dbReference>
<feature type="region of interest" description="Disordered" evidence="3">
    <location>
        <begin position="155"/>
        <end position="206"/>
    </location>
</feature>
<dbReference type="InterPro" id="IPR017923">
    <property type="entry name" value="TFIIS_N"/>
</dbReference>
<sequence length="997" mass="109696">MPRIDPLQLLKCLSVLLSPDGGILSRDEVPRLVNLMTKFSKKLVSKCVYVLIMKNTETSLVDMFMAEGGWALIQNWLQDAVQTGNWDLVKEILGLLLITPVDVERLKMNCLPKVIKSLSRREDLPEVANISNQIVQNWLTIVKGCSGMTTSNGPIRVSPAHSDNRVPAQNGEEFNKKPDVAVDAPEPAVSVPVEERNGEVNKTSLENVEPIGTTTFYKMSMKDGKQVIKKVTPEDSKNVSEDDESIKSDDNKIKPVEKDAKSSDKEKSSRSASSSSKSKSSSSSRDKDRDKKGSSKSSSSSKSKSSSSSSRDKDRKDRDKDRDRKDRSKNSRSSSRSNSKSSSSKDKKDSIEKSKEPKEVKENQADKDKDTLDKVKPQTLDKLGRIPKKSNGSDEKQKENKTSEESDKKKPSFSILNRKGTGEERSKTVKVFNAKMRSTGLEEEVKPPPPRSANKKPNLSVQLPTIPPKRPSPPREFSSSVPPEKKLRIEKVDIPDRPGAIKLIPPKPKPAILQESDMFMDALTASAPKKDAKKRKRRVSVSKETVPSSPSASPAQGDGQAADSATPTSPPIGLKNLAPINFYQDTLSKEPVAAEETAEATESDSVEAGAEPSEPKETPSSPPNGTESEAMEVDEAPNAPRPTKQEGGLKGVLLFAKKKGPKRSIKWKAEDDLVEVRYFELDENERVNVTKTFMDMAKMEMTSEREALIMSRKLPNEDTMEPQTMWRMLFMCDQPESLAIPGSKSLEKDIQFAREKTVLAALYFDKRRIPDSAEEPIPEIHQMSDPVSIPLEDPECQEIDLRNTPWPEPKGLSPQMEPQIVPPIFQNMPFNPNFNTMGNIPPGAPFMGVPPRFQGPPGPMGPVPGNFVPPNMMHNNMMVPPMNQPDMMNSIPPGAMNQGLFGPGGMMKPGPDGFIGHGNAMPSFNGPQGPMFGPNNFNRGRGGFRRGGSNNGGWVQLNGPRAWKRGSSGSSRGGGRLCKNIQNHGYCRNGDSCPFVH</sequence>
<evidence type="ECO:0000313" key="7">
    <source>
        <dbReference type="Proteomes" id="UP000019118"/>
    </source>
</evidence>
<feature type="compositionally biased region" description="Low complexity" evidence="3">
    <location>
        <begin position="270"/>
        <end position="283"/>
    </location>
</feature>
<feature type="compositionally biased region" description="Basic and acidic residues" evidence="3">
    <location>
        <begin position="343"/>
        <end position="376"/>
    </location>
</feature>
<feature type="domain" description="TFIIS N-terminal" evidence="5">
    <location>
        <begin position="71"/>
        <end position="145"/>
    </location>
</feature>
<name>A0AAR5PK03_DENPD</name>
<keyword evidence="2" id="KW-0479">Metal-binding</keyword>
<reference evidence="6" key="2">
    <citation type="submission" date="2024-08" db="UniProtKB">
        <authorList>
            <consortium name="EnsemblMetazoa"/>
        </authorList>
    </citation>
    <scope>IDENTIFICATION</scope>
</reference>
<dbReference type="GO" id="GO:0005634">
    <property type="term" value="C:nucleus"/>
    <property type="evidence" value="ECO:0007669"/>
    <property type="project" value="UniProtKB-SubCell"/>
</dbReference>